<feature type="transmembrane region" description="Helical" evidence="1">
    <location>
        <begin position="171"/>
        <end position="192"/>
    </location>
</feature>
<evidence type="ECO:0000313" key="3">
    <source>
        <dbReference type="Proteomes" id="UP000076738"/>
    </source>
</evidence>
<sequence>MADSLPLDTATLAGLFTSSILYGIFVVLFIAALYILLYKRKTKQPNYILISAAITMFLVNTTVLAISFARVDDAFIILRNAPGGPIADLELLAQWKEVTRTALTCSYFCLADAVLIYRCWIVWSKNFWIVLFPIILFIASATVDIFMVVAMANLNSGDSIFATALHDWIEAVISLTLAQNIIVTLLIVFRIWKVNMSTALSAAGSLRPVMSIILESGVIYAASLFIFLMTYVSGSNSQYILVDAINPMIGITFSLLIVRVGLGVHGESSSHFRSQGRSHPTPMQPISIAVNRHFQTDASGDPLERDDSEFELDNVDGKLSAASADTKSARESTSFRLDVAHAV</sequence>
<feature type="transmembrane region" description="Helical" evidence="1">
    <location>
        <begin position="212"/>
        <end position="232"/>
    </location>
</feature>
<evidence type="ECO:0000256" key="1">
    <source>
        <dbReference type="SAM" id="Phobius"/>
    </source>
</evidence>
<dbReference type="EMBL" id="KV417358">
    <property type="protein sequence ID" value="KZO89934.1"/>
    <property type="molecule type" value="Genomic_DNA"/>
</dbReference>
<dbReference type="OrthoDB" id="3354175at2759"/>
<dbReference type="Proteomes" id="UP000076738">
    <property type="component" value="Unassembled WGS sequence"/>
</dbReference>
<name>A0A167FWZ8_CALVF</name>
<dbReference type="STRING" id="1330018.A0A167FWZ8"/>
<feature type="transmembrane region" description="Helical" evidence="1">
    <location>
        <begin position="48"/>
        <end position="69"/>
    </location>
</feature>
<keyword evidence="1" id="KW-1133">Transmembrane helix</keyword>
<keyword evidence="3" id="KW-1185">Reference proteome</keyword>
<gene>
    <name evidence="2" type="ORF">CALVIDRAFT_433302</name>
</gene>
<feature type="transmembrane region" description="Helical" evidence="1">
    <location>
        <begin position="127"/>
        <end position="151"/>
    </location>
</feature>
<keyword evidence="1" id="KW-0812">Transmembrane</keyword>
<dbReference type="AlphaFoldDB" id="A0A167FWZ8"/>
<protein>
    <submittedName>
        <fullName evidence="2">Uncharacterized protein</fullName>
    </submittedName>
</protein>
<evidence type="ECO:0000313" key="2">
    <source>
        <dbReference type="EMBL" id="KZO89934.1"/>
    </source>
</evidence>
<proteinExistence type="predicted"/>
<accession>A0A167FWZ8</accession>
<feature type="transmembrane region" description="Helical" evidence="1">
    <location>
        <begin position="12"/>
        <end position="36"/>
    </location>
</feature>
<keyword evidence="1" id="KW-0472">Membrane</keyword>
<reference evidence="2 3" key="1">
    <citation type="journal article" date="2016" name="Mol. Biol. Evol.">
        <title>Comparative Genomics of Early-Diverging Mushroom-Forming Fungi Provides Insights into the Origins of Lignocellulose Decay Capabilities.</title>
        <authorList>
            <person name="Nagy L.G."/>
            <person name="Riley R."/>
            <person name="Tritt A."/>
            <person name="Adam C."/>
            <person name="Daum C."/>
            <person name="Floudas D."/>
            <person name="Sun H."/>
            <person name="Yadav J.S."/>
            <person name="Pangilinan J."/>
            <person name="Larsson K.H."/>
            <person name="Matsuura K."/>
            <person name="Barry K."/>
            <person name="Labutti K."/>
            <person name="Kuo R."/>
            <person name="Ohm R.A."/>
            <person name="Bhattacharya S.S."/>
            <person name="Shirouzu T."/>
            <person name="Yoshinaga Y."/>
            <person name="Martin F.M."/>
            <person name="Grigoriev I.V."/>
            <person name="Hibbett D.S."/>
        </authorList>
    </citation>
    <scope>NUCLEOTIDE SEQUENCE [LARGE SCALE GENOMIC DNA]</scope>
    <source>
        <strain evidence="2 3">TUFC12733</strain>
    </source>
</reference>
<feature type="transmembrane region" description="Helical" evidence="1">
    <location>
        <begin position="101"/>
        <end position="120"/>
    </location>
</feature>
<organism evidence="2 3">
    <name type="scientific">Calocera viscosa (strain TUFC12733)</name>
    <dbReference type="NCBI Taxonomy" id="1330018"/>
    <lineage>
        <taxon>Eukaryota</taxon>
        <taxon>Fungi</taxon>
        <taxon>Dikarya</taxon>
        <taxon>Basidiomycota</taxon>
        <taxon>Agaricomycotina</taxon>
        <taxon>Dacrymycetes</taxon>
        <taxon>Dacrymycetales</taxon>
        <taxon>Dacrymycetaceae</taxon>
        <taxon>Calocera</taxon>
    </lineage>
</organism>
<feature type="transmembrane region" description="Helical" evidence="1">
    <location>
        <begin position="244"/>
        <end position="264"/>
    </location>
</feature>